<feature type="transmembrane region" description="Helical" evidence="8">
    <location>
        <begin position="504"/>
        <end position="522"/>
    </location>
</feature>
<evidence type="ECO:0000256" key="7">
    <source>
        <dbReference type="ARBA" id="ARBA00023237"/>
    </source>
</evidence>
<keyword evidence="4" id="KW-0964">Secreted</keyword>
<dbReference type="Proteomes" id="UP000193719">
    <property type="component" value="Unassembled WGS sequence"/>
</dbReference>
<keyword evidence="7" id="KW-0998">Cell outer membrane</keyword>
<name>A0A1Y1V2B7_9FUNG</name>
<dbReference type="PANTHER" id="PTHR11319:SF35">
    <property type="entry name" value="OUTER MEMBRANE PROTEIN PMPC-RELATED"/>
    <property type="match status" value="1"/>
</dbReference>
<evidence type="ECO:0000313" key="11">
    <source>
        <dbReference type="EMBL" id="ORX45746.1"/>
    </source>
</evidence>
<evidence type="ECO:0000256" key="5">
    <source>
        <dbReference type="ARBA" id="ARBA00022729"/>
    </source>
</evidence>
<keyword evidence="12" id="KW-1185">Reference proteome</keyword>
<feature type="transmembrane region" description="Helical" evidence="8">
    <location>
        <begin position="442"/>
        <end position="461"/>
    </location>
</feature>
<feature type="transmembrane region" description="Helical" evidence="8">
    <location>
        <begin position="715"/>
        <end position="733"/>
    </location>
</feature>
<dbReference type="InterPro" id="IPR000742">
    <property type="entry name" value="EGF"/>
</dbReference>
<protein>
    <recommendedName>
        <fullName evidence="9 10">EGF-like domain-containing protein</fullName>
    </recommendedName>
</protein>
<sequence length="772" mass="89331">MSEYQKNLTLNNINIKDSKSNGPFIKLVGNKINFSLYNSKFYKILSYGSIIQNVSLKTNNSIFNTIFEANINSNKHNCGCIQFNYDINLHIFNSTFMKNKIKSDGGAICIKDIYDMGLNITSSVFDGNNAFNGGALFLKDAKDISMVNEENLRSITFNDNLFKNNEAENFGGAIYSEYSRMYTAISNNDQIIYNKAKYMGGGIYSPQNVNKCAFTNIENININNNTVNSYYNNYTSKPSYVLLTTVLSNNPVDLKSGDYFPLSFTLYDEFGKIIDDTTMYYSSLNLKITLKPNNEIQYEKPNIYLKGNVGSFVNGKCNLKNFQIYATPNNYTLEITIDGDDNINIDTRMNSIKVTINKCNDEQITIYDKKKSIFHCEKPICINDCSNNELKNNNVICKKASNDIYVNDKYQNYCECLSGWTGDNCQEKIYTDFKDINKRIKAMVYAILIILALYIMFITFYRNEGIISDFGIFKLLIFVFGLMTYFISNLFSTYMNYTGCSMHFFLRHVGISLIITIFYIIIDMNLELGIKPNNNNNSMNFEFSSDNENITSETSYENNYENKNVPNFNINVSKPINASSMKKIIQSSIKIEKSKYAEIISNNISDSNFRISKDDDIQLNEFIVKKIKKVRSLLVEAIFYNILVIICIFMIIILTYKKNITSKEENFKQNEDGSFYYKCKLNNSDLILNIIEFFIFFYILLKSNELNKYNNIFKCISYINYSIRIGILIGPIINVNEIVINIYKFNHYNSIFKIEIFIYIYIYILDNKLYNF</sequence>
<evidence type="ECO:0000259" key="10">
    <source>
        <dbReference type="PROSITE" id="PS01186"/>
    </source>
</evidence>
<feature type="transmembrane region" description="Helical" evidence="8">
    <location>
        <begin position="745"/>
        <end position="765"/>
    </location>
</feature>
<evidence type="ECO:0000256" key="2">
    <source>
        <dbReference type="ARBA" id="ARBA00004442"/>
    </source>
</evidence>
<accession>A0A1Y1V2B7</accession>
<evidence type="ECO:0000256" key="4">
    <source>
        <dbReference type="ARBA" id="ARBA00022525"/>
    </source>
</evidence>
<evidence type="ECO:0000259" key="9">
    <source>
        <dbReference type="PROSITE" id="PS00022"/>
    </source>
</evidence>
<keyword evidence="5" id="KW-0732">Signal</keyword>
<dbReference type="OrthoDB" id="2116838at2759"/>
<evidence type="ECO:0000313" key="12">
    <source>
        <dbReference type="Proteomes" id="UP000193719"/>
    </source>
</evidence>
<dbReference type="AlphaFoldDB" id="A0A1Y1V2B7"/>
<dbReference type="EMBL" id="MCFH01000038">
    <property type="protein sequence ID" value="ORX45746.1"/>
    <property type="molecule type" value="Genomic_DNA"/>
</dbReference>
<evidence type="ECO:0000256" key="6">
    <source>
        <dbReference type="ARBA" id="ARBA00023136"/>
    </source>
</evidence>
<proteinExistence type="predicted"/>
<gene>
    <name evidence="11" type="ORF">BCR36DRAFT_357825</name>
</gene>
<dbReference type="PANTHER" id="PTHR11319">
    <property type="entry name" value="G PROTEIN-COUPLED RECEPTOR-RELATED"/>
    <property type="match status" value="1"/>
</dbReference>
<dbReference type="PROSITE" id="PS01186">
    <property type="entry name" value="EGF_2"/>
    <property type="match status" value="1"/>
</dbReference>
<dbReference type="NCBIfam" id="TIGR01376">
    <property type="entry name" value="POMP_repeat"/>
    <property type="match status" value="1"/>
</dbReference>
<reference evidence="11 12" key="2">
    <citation type="submission" date="2016-08" db="EMBL/GenBank/DDBJ databases">
        <title>Pervasive Adenine N6-methylation of Active Genes in Fungi.</title>
        <authorList>
            <consortium name="DOE Joint Genome Institute"/>
            <person name="Mondo S.J."/>
            <person name="Dannebaum R.O."/>
            <person name="Kuo R.C."/>
            <person name="Labutti K."/>
            <person name="Haridas S."/>
            <person name="Kuo A."/>
            <person name="Salamov A."/>
            <person name="Ahrendt S.R."/>
            <person name="Lipzen A."/>
            <person name="Sullivan W."/>
            <person name="Andreopoulos W.B."/>
            <person name="Clum A."/>
            <person name="Lindquist E."/>
            <person name="Daum C."/>
            <person name="Ramamoorthy G.K."/>
            <person name="Gryganskyi A."/>
            <person name="Culley D."/>
            <person name="Magnuson J.K."/>
            <person name="James T.Y."/>
            <person name="O'Malley M.A."/>
            <person name="Stajich J.E."/>
            <person name="Spatafora J.W."/>
            <person name="Visel A."/>
            <person name="Grigoriev I.V."/>
        </authorList>
    </citation>
    <scope>NUCLEOTIDE SEQUENCE [LARGE SCALE GENOMIC DNA]</scope>
    <source>
        <strain evidence="12">finn</strain>
    </source>
</reference>
<reference evidence="11 12" key="1">
    <citation type="submission" date="2016-08" db="EMBL/GenBank/DDBJ databases">
        <title>Genomes of anaerobic fungi encode conserved fungal cellulosomes for biomass hydrolysis.</title>
        <authorList>
            <consortium name="DOE Joint Genome Institute"/>
            <person name="Haitjema C.H."/>
            <person name="Gilmore S.P."/>
            <person name="Henske J.K."/>
            <person name="Solomon K.V."/>
            <person name="De Groot R."/>
            <person name="Kuo A."/>
            <person name="Mondo S.J."/>
            <person name="Salamov A.A."/>
            <person name="Labutti K."/>
            <person name="Zhao Z."/>
            <person name="Chiniquy J."/>
            <person name="Barry K."/>
            <person name="Brewer H.M."/>
            <person name="Purvine S.O."/>
            <person name="Wright A.T."/>
            <person name="Boxma B."/>
            <person name="Van Alen T."/>
            <person name="Hackstein J.H."/>
            <person name="Baker S.E."/>
            <person name="Grigoriev I.V."/>
            <person name="O'Malley M.A."/>
        </authorList>
    </citation>
    <scope>NUCLEOTIDE SEQUENCE [LARGE SCALE GENOMIC DNA]</scope>
    <source>
        <strain evidence="12">finn</strain>
    </source>
</reference>
<evidence type="ECO:0000256" key="1">
    <source>
        <dbReference type="ARBA" id="ARBA00004196"/>
    </source>
</evidence>
<dbReference type="PROSITE" id="PS00022">
    <property type="entry name" value="EGF_1"/>
    <property type="match status" value="1"/>
</dbReference>
<feature type="transmembrane region" description="Helical" evidence="8">
    <location>
        <begin position="473"/>
        <end position="492"/>
    </location>
</feature>
<dbReference type="GO" id="GO:0005576">
    <property type="term" value="C:extracellular region"/>
    <property type="evidence" value="ECO:0007669"/>
    <property type="project" value="UniProtKB-SubCell"/>
</dbReference>
<evidence type="ECO:0000256" key="3">
    <source>
        <dbReference type="ARBA" id="ARBA00004613"/>
    </source>
</evidence>
<keyword evidence="8" id="KW-1133">Transmembrane helix</keyword>
<dbReference type="InterPro" id="IPR003368">
    <property type="entry name" value="POMP_repeat"/>
</dbReference>
<keyword evidence="8" id="KW-0812">Transmembrane</keyword>
<keyword evidence="6 8" id="KW-0472">Membrane</keyword>
<organism evidence="11 12">
    <name type="scientific">Piromyces finnis</name>
    <dbReference type="NCBI Taxonomy" id="1754191"/>
    <lineage>
        <taxon>Eukaryota</taxon>
        <taxon>Fungi</taxon>
        <taxon>Fungi incertae sedis</taxon>
        <taxon>Chytridiomycota</taxon>
        <taxon>Chytridiomycota incertae sedis</taxon>
        <taxon>Neocallimastigomycetes</taxon>
        <taxon>Neocallimastigales</taxon>
        <taxon>Neocallimastigaceae</taxon>
        <taxon>Piromyces</taxon>
    </lineage>
</organism>
<feature type="transmembrane region" description="Helical" evidence="8">
    <location>
        <begin position="686"/>
        <end position="703"/>
    </location>
</feature>
<comment type="subcellular location">
    <subcellularLocation>
        <location evidence="1">Cell envelope</location>
    </subcellularLocation>
    <subcellularLocation>
        <location evidence="2">Cell outer membrane</location>
    </subcellularLocation>
    <subcellularLocation>
        <location evidence="3">Secreted</location>
    </subcellularLocation>
</comment>
<feature type="domain" description="EGF-like" evidence="9 10">
    <location>
        <begin position="414"/>
        <end position="425"/>
    </location>
</feature>
<comment type="caution">
    <text evidence="11">The sequence shown here is derived from an EMBL/GenBank/DDBJ whole genome shotgun (WGS) entry which is preliminary data.</text>
</comment>
<evidence type="ECO:0000256" key="8">
    <source>
        <dbReference type="SAM" id="Phobius"/>
    </source>
</evidence>
<feature type="transmembrane region" description="Helical" evidence="8">
    <location>
        <begin position="633"/>
        <end position="656"/>
    </location>
</feature>